<keyword evidence="4" id="KW-1185">Reference proteome</keyword>
<feature type="coiled-coil region" evidence="1">
    <location>
        <begin position="759"/>
        <end position="807"/>
    </location>
</feature>
<proteinExistence type="predicted"/>
<dbReference type="EMBL" id="JARBDR010000141">
    <property type="protein sequence ID" value="KAJ8320338.1"/>
    <property type="molecule type" value="Genomic_DNA"/>
</dbReference>
<dbReference type="PANTHER" id="PTHR35352:SF1">
    <property type="entry name" value="COILED-COIL DOMAIN-CONTAINING PROTEIN 150"/>
    <property type="match status" value="1"/>
</dbReference>
<comment type="caution">
    <text evidence="3">The sequence shown here is derived from an EMBL/GenBank/DDBJ whole genome shotgun (WGS) entry which is preliminary data.</text>
</comment>
<dbReference type="InterPro" id="IPR038807">
    <property type="entry name" value="CCDC150"/>
</dbReference>
<evidence type="ECO:0000313" key="4">
    <source>
        <dbReference type="Proteomes" id="UP001217089"/>
    </source>
</evidence>
<sequence>MSVSSRGVIPAMPPPPGDPSQQTIDVLEQRLQLAEIETRQLIDQLGGMGGGRNMTEAERDTDVPETISPYKPRILEKDVLQDGYETLVSRVCKTESAIQTLKLNLLNVRGSQELQKQVQEEYEEKFNQVKEAYEQEISKLQRECDVLNDALKNEKEAKRKTREELKELKSALDDATSTRAQVSAAADELAVGRQKMQKKMVELKEELEREKSLRGSLEESHNILLSRIGEMETIVESEREEVKTLTADCNRLRNESQKNQEDLLQESSRREIAEVGYAKSIADNEHLKQNLEAVESDRQLLVTELARLRQQYEELIKQLEQTQIIIDQQKEMLLIDKLALANQAEKSKSDNKQLKEQNEHLNKLALSSSDEKERIKSMHYRELEAEKQRLAEKEAVEEEALKLKIKVKDLSSQNEVMKKKISHLDKELTSLNKKYISKDEEYNKAADGLEKELSSMKHQLQVLQKEKDRALKDKENLLEEVNSSVDSMVEERARLQNEVHQAKMELESQHRARRKLEQENANLLERISGLETQQAQKEISDLKITVQRLESRVQQSQFSVENREKQYTDLINARDEALQQKAQIMLQLQEVEDRDKTKVHNLQKNLEDAKSVNKEIASTLEAVMSSHTQLQNVVESLQVDLGKKDTVISQLKTDKNKEQEEWKQEIKSFEERMENLRDELNKERQKSYKKTSRDIAEKMRNEIEDLEKVKDEYIKRNREQGEMINSFMDQISSLQTELRQLAECQLKTKELIKQKDLAVEKERRIREEVKRKYKDTKKREEHVEKMKREAEIRLQEAQNESIEVSAHLKDAHDWFQTKFNKLQHEIQSSRKAQAKLEYENSSQKKQLELERLKAQAAAEKAKEMIKDASSRHLADILKDYSS</sequence>
<feature type="region of interest" description="Disordered" evidence="2">
    <location>
        <begin position="346"/>
        <end position="369"/>
    </location>
</feature>
<feature type="region of interest" description="Disordered" evidence="2">
    <location>
        <begin position="1"/>
        <end position="21"/>
    </location>
</feature>
<gene>
    <name evidence="3" type="ORF">KUTeg_001925</name>
</gene>
<name>A0ABQ9FX95_TEGGR</name>
<evidence type="ECO:0000256" key="2">
    <source>
        <dbReference type="SAM" id="MobiDB-lite"/>
    </source>
</evidence>
<protein>
    <submittedName>
        <fullName evidence="3">Uncharacterized protein</fullName>
    </submittedName>
</protein>
<feature type="region of interest" description="Disordered" evidence="2">
    <location>
        <begin position="45"/>
        <end position="66"/>
    </location>
</feature>
<keyword evidence="1" id="KW-0175">Coiled coil</keyword>
<dbReference type="Proteomes" id="UP001217089">
    <property type="component" value="Unassembled WGS sequence"/>
</dbReference>
<dbReference type="PANTHER" id="PTHR35352">
    <property type="entry name" value="COILED-COIL DOMAIN-CONTAINING PROTEIN 150"/>
    <property type="match status" value="1"/>
</dbReference>
<feature type="compositionally biased region" description="Basic and acidic residues" evidence="2">
    <location>
        <begin position="346"/>
        <end position="362"/>
    </location>
</feature>
<evidence type="ECO:0000313" key="3">
    <source>
        <dbReference type="EMBL" id="KAJ8320338.1"/>
    </source>
</evidence>
<reference evidence="3 4" key="1">
    <citation type="submission" date="2022-12" db="EMBL/GenBank/DDBJ databases">
        <title>Chromosome-level genome of Tegillarca granosa.</title>
        <authorList>
            <person name="Kim J."/>
        </authorList>
    </citation>
    <scope>NUCLEOTIDE SEQUENCE [LARGE SCALE GENOMIC DNA]</scope>
    <source>
        <strain evidence="3">Teg-2019</strain>
        <tissue evidence="3">Adductor muscle</tissue>
    </source>
</reference>
<organism evidence="3 4">
    <name type="scientific">Tegillarca granosa</name>
    <name type="common">Malaysian cockle</name>
    <name type="synonym">Anadara granosa</name>
    <dbReference type="NCBI Taxonomy" id="220873"/>
    <lineage>
        <taxon>Eukaryota</taxon>
        <taxon>Metazoa</taxon>
        <taxon>Spiralia</taxon>
        <taxon>Lophotrochozoa</taxon>
        <taxon>Mollusca</taxon>
        <taxon>Bivalvia</taxon>
        <taxon>Autobranchia</taxon>
        <taxon>Pteriomorphia</taxon>
        <taxon>Arcoida</taxon>
        <taxon>Arcoidea</taxon>
        <taxon>Arcidae</taxon>
        <taxon>Tegillarca</taxon>
    </lineage>
</organism>
<accession>A0ABQ9FX95</accession>
<feature type="coiled-coil region" evidence="1">
    <location>
        <begin position="652"/>
        <end position="716"/>
    </location>
</feature>
<evidence type="ECO:0000256" key="1">
    <source>
        <dbReference type="SAM" id="Coils"/>
    </source>
</evidence>
<feature type="coiled-coil region" evidence="1">
    <location>
        <begin position="835"/>
        <end position="871"/>
    </location>
</feature>